<organism evidence="5 6">
    <name type="scientific">Coniochaeta pulveracea</name>
    <dbReference type="NCBI Taxonomy" id="177199"/>
    <lineage>
        <taxon>Eukaryota</taxon>
        <taxon>Fungi</taxon>
        <taxon>Dikarya</taxon>
        <taxon>Ascomycota</taxon>
        <taxon>Pezizomycotina</taxon>
        <taxon>Sordariomycetes</taxon>
        <taxon>Sordariomycetidae</taxon>
        <taxon>Coniochaetales</taxon>
        <taxon>Coniochaetaceae</taxon>
        <taxon>Coniochaeta</taxon>
    </lineage>
</organism>
<evidence type="ECO:0000313" key="6">
    <source>
        <dbReference type="Proteomes" id="UP000275385"/>
    </source>
</evidence>
<protein>
    <recommendedName>
        <fullName evidence="7">Pyroglutamyl-peptidase 1</fullName>
    </recommendedName>
</protein>
<dbReference type="EMBL" id="QVQW01000014">
    <property type="protein sequence ID" value="RKU46514.1"/>
    <property type="molecule type" value="Genomic_DNA"/>
</dbReference>
<proteinExistence type="inferred from homology"/>
<dbReference type="GO" id="GO:0006508">
    <property type="term" value="P:proteolysis"/>
    <property type="evidence" value="ECO:0007669"/>
    <property type="project" value="UniProtKB-KW"/>
</dbReference>
<dbReference type="InterPro" id="IPR016125">
    <property type="entry name" value="Peptidase_C15-like"/>
</dbReference>
<dbReference type="InterPro" id="IPR036440">
    <property type="entry name" value="Peptidase_C15-like_sf"/>
</dbReference>
<dbReference type="PANTHER" id="PTHR23402">
    <property type="entry name" value="PROTEASE FAMILY C15 PYROGLUTAMYL-PEPTIDASE I-RELATED"/>
    <property type="match status" value="1"/>
</dbReference>
<evidence type="ECO:0000313" key="5">
    <source>
        <dbReference type="EMBL" id="RKU46514.1"/>
    </source>
</evidence>
<sequence>MGSQTEQDEINVLVTGFGPFKEQYPVNPSWAIASSLPDYLPPFNPKALPHHSLPSLPPVRINVHPSPVHVAYKTVRPLVPKLWDEPADGRRVDIGLHIGMAGPKPVYQLERLAHRQGYKLKDVDGELLEDDGGAGHEDGSKWIWEGLPEHIETDVNVGGVMSRWRQLSPDGLDLKLSEDPGRYLCDFIYYSSLAHLTRKGERKRVVFLHVPADASETAIRTGRELVVQLIRALVESELSKRPS</sequence>
<accession>A0A420YFF3</accession>
<comment type="similarity">
    <text evidence="1">Belongs to the peptidase C15 family.</text>
</comment>
<dbReference type="Proteomes" id="UP000275385">
    <property type="component" value="Unassembled WGS sequence"/>
</dbReference>
<dbReference type="GO" id="GO:0008234">
    <property type="term" value="F:cysteine-type peptidase activity"/>
    <property type="evidence" value="ECO:0007669"/>
    <property type="project" value="UniProtKB-KW"/>
</dbReference>
<dbReference type="PANTHER" id="PTHR23402:SF1">
    <property type="entry name" value="PYROGLUTAMYL-PEPTIDASE I"/>
    <property type="match status" value="1"/>
</dbReference>
<name>A0A420YFF3_9PEZI</name>
<keyword evidence="3" id="KW-0378">Hydrolase</keyword>
<dbReference type="SUPFAM" id="SSF53182">
    <property type="entry name" value="Pyrrolidone carboxyl peptidase (pyroglutamate aminopeptidase)"/>
    <property type="match status" value="1"/>
</dbReference>
<evidence type="ECO:0000256" key="1">
    <source>
        <dbReference type="ARBA" id="ARBA00006641"/>
    </source>
</evidence>
<keyword evidence="2" id="KW-0645">Protease</keyword>
<keyword evidence="6" id="KW-1185">Reference proteome</keyword>
<evidence type="ECO:0000256" key="3">
    <source>
        <dbReference type="ARBA" id="ARBA00022801"/>
    </source>
</evidence>
<gene>
    <name evidence="5" type="ORF">DL546_008643</name>
</gene>
<dbReference type="Gene3D" id="3.40.630.20">
    <property type="entry name" value="Peptidase C15, pyroglutamyl peptidase I-like"/>
    <property type="match status" value="1"/>
</dbReference>
<evidence type="ECO:0000256" key="4">
    <source>
        <dbReference type="ARBA" id="ARBA00022807"/>
    </source>
</evidence>
<evidence type="ECO:0008006" key="7">
    <source>
        <dbReference type="Google" id="ProtNLM"/>
    </source>
</evidence>
<dbReference type="OrthoDB" id="407146at2759"/>
<reference evidence="5 6" key="1">
    <citation type="submission" date="2018-08" db="EMBL/GenBank/DDBJ databases">
        <title>Draft genome of the lignicolous fungus Coniochaeta pulveracea.</title>
        <authorList>
            <person name="Borstlap C.J."/>
            <person name="De Witt R.N."/>
            <person name="Botha A."/>
            <person name="Volschenk H."/>
        </authorList>
    </citation>
    <scope>NUCLEOTIDE SEQUENCE [LARGE SCALE GENOMIC DNA]</scope>
    <source>
        <strain evidence="5 6">CAB683</strain>
    </source>
</reference>
<dbReference type="Pfam" id="PF01470">
    <property type="entry name" value="Peptidase_C15"/>
    <property type="match status" value="1"/>
</dbReference>
<dbReference type="STRING" id="177199.A0A420YFF3"/>
<keyword evidence="4" id="KW-0788">Thiol protease</keyword>
<dbReference type="AlphaFoldDB" id="A0A420YFF3"/>
<comment type="caution">
    <text evidence="5">The sequence shown here is derived from an EMBL/GenBank/DDBJ whole genome shotgun (WGS) entry which is preliminary data.</text>
</comment>
<evidence type="ECO:0000256" key="2">
    <source>
        <dbReference type="ARBA" id="ARBA00022670"/>
    </source>
</evidence>